<evidence type="ECO:0000313" key="2">
    <source>
        <dbReference type="EMBL" id="ROP34809.1"/>
    </source>
</evidence>
<keyword evidence="3" id="KW-1185">Reference proteome</keyword>
<organism evidence="2 3">
    <name type="scientific">Saccharothrix texasensis</name>
    <dbReference type="NCBI Taxonomy" id="103734"/>
    <lineage>
        <taxon>Bacteria</taxon>
        <taxon>Bacillati</taxon>
        <taxon>Actinomycetota</taxon>
        <taxon>Actinomycetes</taxon>
        <taxon>Pseudonocardiales</taxon>
        <taxon>Pseudonocardiaceae</taxon>
        <taxon>Saccharothrix</taxon>
    </lineage>
</organism>
<feature type="transmembrane region" description="Helical" evidence="1">
    <location>
        <begin position="29"/>
        <end position="47"/>
    </location>
</feature>
<reference evidence="2 3" key="1">
    <citation type="submission" date="2018-11" db="EMBL/GenBank/DDBJ databases">
        <title>Sequencing the genomes of 1000 actinobacteria strains.</title>
        <authorList>
            <person name="Klenk H.-P."/>
        </authorList>
    </citation>
    <scope>NUCLEOTIDE SEQUENCE [LARGE SCALE GENOMIC DNA]</scope>
    <source>
        <strain evidence="2 3">DSM 44231</strain>
    </source>
</reference>
<dbReference type="RefSeq" id="WP_246038401.1">
    <property type="nucleotide sequence ID" value="NZ_RJKM01000001.1"/>
</dbReference>
<evidence type="ECO:0000313" key="3">
    <source>
        <dbReference type="Proteomes" id="UP000268727"/>
    </source>
</evidence>
<protein>
    <submittedName>
        <fullName evidence="2">Uncharacterized protein</fullName>
    </submittedName>
</protein>
<proteinExistence type="predicted"/>
<keyword evidence="1" id="KW-1133">Transmembrane helix</keyword>
<sequence>MRRTSLVHVVLAVHATCAAADLVLAVVWSSWALVFVGVGWAFVASALHAHHRRADDVAQPARSWHDEPTVPRG</sequence>
<keyword evidence="1" id="KW-0812">Transmembrane</keyword>
<gene>
    <name evidence="2" type="ORF">EDD40_0011</name>
</gene>
<dbReference type="Proteomes" id="UP000268727">
    <property type="component" value="Unassembled WGS sequence"/>
</dbReference>
<dbReference type="AlphaFoldDB" id="A0A3N1GXE2"/>
<accession>A0A3N1GXE2</accession>
<dbReference type="EMBL" id="RJKM01000001">
    <property type="protein sequence ID" value="ROP34809.1"/>
    <property type="molecule type" value="Genomic_DNA"/>
</dbReference>
<keyword evidence="1" id="KW-0472">Membrane</keyword>
<evidence type="ECO:0000256" key="1">
    <source>
        <dbReference type="SAM" id="Phobius"/>
    </source>
</evidence>
<comment type="caution">
    <text evidence="2">The sequence shown here is derived from an EMBL/GenBank/DDBJ whole genome shotgun (WGS) entry which is preliminary data.</text>
</comment>
<name>A0A3N1GXE2_9PSEU</name>